<keyword evidence="2" id="KW-1185">Reference proteome</keyword>
<name>A0AAV5AFX4_9AGAM</name>
<evidence type="ECO:0000313" key="1">
    <source>
        <dbReference type="EMBL" id="GJJ10840.1"/>
    </source>
</evidence>
<proteinExistence type="predicted"/>
<dbReference type="EMBL" id="BPWL01000005">
    <property type="protein sequence ID" value="GJJ10840.1"/>
    <property type="molecule type" value="Genomic_DNA"/>
</dbReference>
<reference evidence="1" key="1">
    <citation type="submission" date="2021-10" db="EMBL/GenBank/DDBJ databases">
        <title>De novo Genome Assembly of Clathrus columnatus (Basidiomycota, Fungi) Using Illumina and Nanopore Sequence Data.</title>
        <authorList>
            <person name="Ogiso-Tanaka E."/>
            <person name="Itagaki H."/>
            <person name="Hosoya T."/>
            <person name="Hosaka K."/>
        </authorList>
    </citation>
    <scope>NUCLEOTIDE SEQUENCE</scope>
    <source>
        <strain evidence="1">MO-923</strain>
    </source>
</reference>
<gene>
    <name evidence="1" type="ORF">Clacol_005068</name>
</gene>
<dbReference type="AlphaFoldDB" id="A0AAV5AFX4"/>
<dbReference type="Proteomes" id="UP001050691">
    <property type="component" value="Unassembled WGS sequence"/>
</dbReference>
<organism evidence="1 2">
    <name type="scientific">Clathrus columnatus</name>
    <dbReference type="NCBI Taxonomy" id="1419009"/>
    <lineage>
        <taxon>Eukaryota</taxon>
        <taxon>Fungi</taxon>
        <taxon>Dikarya</taxon>
        <taxon>Basidiomycota</taxon>
        <taxon>Agaricomycotina</taxon>
        <taxon>Agaricomycetes</taxon>
        <taxon>Phallomycetidae</taxon>
        <taxon>Phallales</taxon>
        <taxon>Clathraceae</taxon>
        <taxon>Clathrus</taxon>
    </lineage>
</organism>
<protein>
    <submittedName>
        <fullName evidence="1">Uncharacterized protein</fullName>
    </submittedName>
</protein>
<comment type="caution">
    <text evidence="1">The sequence shown here is derived from an EMBL/GenBank/DDBJ whole genome shotgun (WGS) entry which is preliminary data.</text>
</comment>
<sequence length="63" mass="7510">MSNLNSLTRWEVFSTLYFDWQILGGKRTYKWPYLLLDKVTGIARDTRRKSYNDPLIFSAMSED</sequence>
<accession>A0AAV5AFX4</accession>
<evidence type="ECO:0000313" key="2">
    <source>
        <dbReference type="Proteomes" id="UP001050691"/>
    </source>
</evidence>